<keyword evidence="3" id="KW-1185">Reference proteome</keyword>
<protein>
    <submittedName>
        <fullName evidence="2">Uncharacterized protein</fullName>
    </submittedName>
</protein>
<proteinExistence type="predicted"/>
<dbReference type="EMBL" id="JBDFQZ010000010">
    <property type="protein sequence ID" value="KAK9681883.1"/>
    <property type="molecule type" value="Genomic_DNA"/>
</dbReference>
<dbReference type="AlphaFoldDB" id="A0AAW1HXP6"/>
<feature type="chain" id="PRO_5043912213" evidence="1">
    <location>
        <begin position="31"/>
        <end position="53"/>
    </location>
</feature>
<accession>A0AAW1HXP6</accession>
<feature type="signal peptide" evidence="1">
    <location>
        <begin position="1"/>
        <end position="30"/>
    </location>
</feature>
<sequence>MLSPLLCPVGFLRLQAVVFIFSLLSPHQESASFIVANLNNANTLLYFATLPIH</sequence>
<comment type="caution">
    <text evidence="2">The sequence shown here is derived from an EMBL/GenBank/DDBJ whole genome shotgun (WGS) entry which is preliminary data.</text>
</comment>
<keyword evidence="1" id="KW-0732">Signal</keyword>
<evidence type="ECO:0000256" key="1">
    <source>
        <dbReference type="SAM" id="SignalP"/>
    </source>
</evidence>
<gene>
    <name evidence="2" type="ORF">RND81_10G034800</name>
</gene>
<reference evidence="2" key="1">
    <citation type="submission" date="2024-03" db="EMBL/GenBank/DDBJ databases">
        <title>WGS assembly of Saponaria officinalis var. Norfolk2.</title>
        <authorList>
            <person name="Jenkins J."/>
            <person name="Shu S."/>
            <person name="Grimwood J."/>
            <person name="Barry K."/>
            <person name="Goodstein D."/>
            <person name="Schmutz J."/>
            <person name="Leebens-Mack J."/>
            <person name="Osbourn A."/>
        </authorList>
    </citation>
    <scope>NUCLEOTIDE SEQUENCE [LARGE SCALE GENOMIC DNA]</scope>
    <source>
        <strain evidence="2">JIC</strain>
    </source>
</reference>
<organism evidence="2 3">
    <name type="scientific">Saponaria officinalis</name>
    <name type="common">Common soapwort</name>
    <name type="synonym">Lychnis saponaria</name>
    <dbReference type="NCBI Taxonomy" id="3572"/>
    <lineage>
        <taxon>Eukaryota</taxon>
        <taxon>Viridiplantae</taxon>
        <taxon>Streptophyta</taxon>
        <taxon>Embryophyta</taxon>
        <taxon>Tracheophyta</taxon>
        <taxon>Spermatophyta</taxon>
        <taxon>Magnoliopsida</taxon>
        <taxon>eudicotyledons</taxon>
        <taxon>Gunneridae</taxon>
        <taxon>Pentapetalae</taxon>
        <taxon>Caryophyllales</taxon>
        <taxon>Caryophyllaceae</taxon>
        <taxon>Caryophylleae</taxon>
        <taxon>Saponaria</taxon>
    </lineage>
</organism>
<evidence type="ECO:0000313" key="2">
    <source>
        <dbReference type="EMBL" id="KAK9681883.1"/>
    </source>
</evidence>
<name>A0AAW1HXP6_SAPOF</name>
<evidence type="ECO:0000313" key="3">
    <source>
        <dbReference type="Proteomes" id="UP001443914"/>
    </source>
</evidence>
<dbReference type="Proteomes" id="UP001443914">
    <property type="component" value="Unassembled WGS sequence"/>
</dbReference>